<evidence type="ECO:0000313" key="3">
    <source>
        <dbReference type="Proteomes" id="UP001063816"/>
    </source>
</evidence>
<evidence type="ECO:0000313" key="2">
    <source>
        <dbReference type="EMBL" id="MCU6666666.1"/>
    </source>
</evidence>
<sequence>MSDPNFDNDAQYAGEKAKNKLDEAAGAAQQQFGEFVDSPKHQLKGAGRKYAAQASDVVTDVTDAVKNNPLSGLIAAGAVGIVLGLLLSRK</sequence>
<keyword evidence="1" id="KW-0472">Membrane</keyword>
<feature type="transmembrane region" description="Helical" evidence="1">
    <location>
        <begin position="70"/>
        <end position="88"/>
    </location>
</feature>
<reference evidence="2" key="1">
    <citation type="submission" date="2022-05" db="EMBL/GenBank/DDBJ databases">
        <title>Description of a novel species of Leclercia; Leclercia tamurae and the Proposal for a Novel Genus Silvania gen. nov. Containing Two Novel Species Silvania hatchlandensis sp. nov. and Silvania confinis sp. nov. Isolated from the Rhizosphere of Oak.</title>
        <authorList>
            <person name="Maddock D.W."/>
            <person name="Brady C.L."/>
            <person name="Denman S."/>
            <person name="Arnold D."/>
        </authorList>
    </citation>
    <scope>NUCLEOTIDE SEQUENCE</scope>
    <source>
        <strain evidence="2">H19S6</strain>
    </source>
</reference>
<proteinExistence type="predicted"/>
<dbReference type="InterPro" id="IPR036629">
    <property type="entry name" value="YjbJ_sf"/>
</dbReference>
<gene>
    <name evidence="2" type="ORF">M8014_20235</name>
</gene>
<dbReference type="EMBL" id="JAMGZK010000054">
    <property type="protein sequence ID" value="MCU6666666.1"/>
    <property type="molecule type" value="Genomic_DNA"/>
</dbReference>
<organism evidence="2 3">
    <name type="scientific">Silvania hatchlandensis</name>
    <dbReference type="NCBI Taxonomy" id="2926469"/>
    <lineage>
        <taxon>Bacteria</taxon>
        <taxon>Pseudomonadati</taxon>
        <taxon>Pseudomonadota</taxon>
        <taxon>Gammaproteobacteria</taxon>
        <taxon>Enterobacterales</taxon>
        <taxon>Enterobacteriaceae</taxon>
        <taxon>Silvania</taxon>
    </lineage>
</organism>
<keyword evidence="1" id="KW-1133">Transmembrane helix</keyword>
<comment type="caution">
    <text evidence="2">The sequence shown here is derived from an EMBL/GenBank/DDBJ whole genome shotgun (WGS) entry which is preliminary data.</text>
</comment>
<keyword evidence="1" id="KW-0812">Transmembrane</keyword>
<dbReference type="Proteomes" id="UP001063816">
    <property type="component" value="Unassembled WGS sequence"/>
</dbReference>
<protein>
    <submittedName>
        <fullName evidence="2">CsbD family protein</fullName>
    </submittedName>
</protein>
<dbReference type="SUPFAM" id="SSF69047">
    <property type="entry name" value="Hypothetical protein YjbJ"/>
    <property type="match status" value="1"/>
</dbReference>
<name>A0A9J6QBL6_9ENTR</name>
<keyword evidence="3" id="KW-1185">Reference proteome</keyword>
<accession>A0A9J6QBL6</accession>
<evidence type="ECO:0000256" key="1">
    <source>
        <dbReference type="SAM" id="Phobius"/>
    </source>
</evidence>
<dbReference type="AlphaFoldDB" id="A0A9J6QBL6"/>
<dbReference type="RefSeq" id="WP_271284163.1">
    <property type="nucleotide sequence ID" value="NZ_JAMGZK010000054.1"/>
</dbReference>